<dbReference type="OrthoDB" id="6475849at2759"/>
<accession>G0NS38</accession>
<dbReference type="STRING" id="135651.G0NS38"/>
<dbReference type="PROSITE" id="PS51885">
    <property type="entry name" value="NEPRILYSIN"/>
    <property type="match status" value="1"/>
</dbReference>
<dbReference type="GO" id="GO:0006508">
    <property type="term" value="P:proteolysis"/>
    <property type="evidence" value="ECO:0007669"/>
    <property type="project" value="InterPro"/>
</dbReference>
<sequence length="57" mass="6720">MSIDVVKLQVKNRELMLRRTHPTSRFRVNGVRKNSPEFSEAFECPPKVNPENKCELY</sequence>
<proteinExistence type="predicted"/>
<dbReference type="Gene3D" id="3.40.390.10">
    <property type="entry name" value="Collagenase (Catalytic Domain)"/>
    <property type="match status" value="1"/>
</dbReference>
<dbReference type="eggNOG" id="KOG3624">
    <property type="taxonomic scope" value="Eukaryota"/>
</dbReference>
<feature type="domain" description="Peptidase M13 C-terminal" evidence="1">
    <location>
        <begin position="15"/>
        <end position="55"/>
    </location>
</feature>
<gene>
    <name evidence="2" type="ORF">CAEBREN_07590</name>
</gene>
<evidence type="ECO:0000259" key="1">
    <source>
        <dbReference type="Pfam" id="PF01431"/>
    </source>
</evidence>
<dbReference type="SUPFAM" id="SSF55486">
    <property type="entry name" value="Metalloproteases ('zincins'), catalytic domain"/>
    <property type="match status" value="1"/>
</dbReference>
<dbReference type="Proteomes" id="UP000008068">
    <property type="component" value="Unassembled WGS sequence"/>
</dbReference>
<dbReference type="InterPro" id="IPR024079">
    <property type="entry name" value="MetalloPept_cat_dom_sf"/>
</dbReference>
<dbReference type="MEROPS" id="M13.A17"/>
<name>G0NS38_CAEBE</name>
<dbReference type="EMBL" id="GL379935">
    <property type="protein sequence ID" value="EGT36440.1"/>
    <property type="molecule type" value="Genomic_DNA"/>
</dbReference>
<evidence type="ECO:0000313" key="3">
    <source>
        <dbReference type="Proteomes" id="UP000008068"/>
    </source>
</evidence>
<reference evidence="3" key="1">
    <citation type="submission" date="2011-07" db="EMBL/GenBank/DDBJ databases">
        <authorList>
            <consortium name="Caenorhabditis brenneri Sequencing and Analysis Consortium"/>
            <person name="Wilson R.K."/>
        </authorList>
    </citation>
    <scope>NUCLEOTIDE SEQUENCE [LARGE SCALE GENOMIC DNA]</scope>
    <source>
        <strain evidence="3">PB2801</strain>
    </source>
</reference>
<dbReference type="GO" id="GO:0004222">
    <property type="term" value="F:metalloendopeptidase activity"/>
    <property type="evidence" value="ECO:0007669"/>
    <property type="project" value="InterPro"/>
</dbReference>
<dbReference type="HOGENOM" id="CLU_2998395_0_0_1"/>
<evidence type="ECO:0000313" key="2">
    <source>
        <dbReference type="EMBL" id="EGT36440.1"/>
    </source>
</evidence>
<dbReference type="Pfam" id="PF01431">
    <property type="entry name" value="Peptidase_M13"/>
    <property type="match status" value="1"/>
</dbReference>
<organism evidence="3">
    <name type="scientific">Caenorhabditis brenneri</name>
    <name type="common">Nematode worm</name>
    <dbReference type="NCBI Taxonomy" id="135651"/>
    <lineage>
        <taxon>Eukaryota</taxon>
        <taxon>Metazoa</taxon>
        <taxon>Ecdysozoa</taxon>
        <taxon>Nematoda</taxon>
        <taxon>Chromadorea</taxon>
        <taxon>Rhabditida</taxon>
        <taxon>Rhabditina</taxon>
        <taxon>Rhabditomorpha</taxon>
        <taxon>Rhabditoidea</taxon>
        <taxon>Rhabditidae</taxon>
        <taxon>Peloderinae</taxon>
        <taxon>Caenorhabditis</taxon>
    </lineage>
</organism>
<dbReference type="InterPro" id="IPR000718">
    <property type="entry name" value="Peptidase_M13"/>
</dbReference>
<keyword evidence="3" id="KW-1185">Reference proteome</keyword>
<dbReference type="InParanoid" id="G0NS38"/>
<dbReference type="InterPro" id="IPR018497">
    <property type="entry name" value="Peptidase_M13_C"/>
</dbReference>
<dbReference type="AlphaFoldDB" id="G0NS38"/>
<protein>
    <recommendedName>
        <fullName evidence="1">Peptidase M13 C-terminal domain-containing protein</fullName>
    </recommendedName>
</protein>